<evidence type="ECO:0000313" key="1">
    <source>
        <dbReference type="EMBL" id="NSJ85244.1"/>
    </source>
</evidence>
<accession>A0ABX2I4N1</accession>
<proteinExistence type="predicted"/>
<gene>
    <name evidence="1" type="ORF">G5A70_03395</name>
</gene>
<sequence>MREEMVIQKKEFDCFDVYFMAAGHSFVYADFKDTDSFIEGIVEYIFQEENLLNYAKRNNKISFSGTQKQYAKLYNNITTLQLFIKNTLLKGKLIL</sequence>
<evidence type="ECO:0000313" key="2">
    <source>
        <dbReference type="Proteomes" id="UP000822142"/>
    </source>
</evidence>
<dbReference type="EMBL" id="JAAITA010000003">
    <property type="protein sequence ID" value="NSJ85244.1"/>
    <property type="molecule type" value="Genomic_DNA"/>
</dbReference>
<comment type="caution">
    <text evidence="1">The sequence shown here is derived from an EMBL/GenBank/DDBJ whole genome shotgun (WGS) entry which is preliminary data.</text>
</comment>
<name>A0ABX2I4N1_BLAHA</name>
<dbReference type="Proteomes" id="UP000822142">
    <property type="component" value="Unassembled WGS sequence"/>
</dbReference>
<organism evidence="1 2">
    <name type="scientific">Blautia hansenii</name>
    <name type="common">Ruminococcus hansenii</name>
    <dbReference type="NCBI Taxonomy" id="1322"/>
    <lineage>
        <taxon>Bacteria</taxon>
        <taxon>Bacillati</taxon>
        <taxon>Bacillota</taxon>
        <taxon>Clostridia</taxon>
        <taxon>Lachnospirales</taxon>
        <taxon>Lachnospiraceae</taxon>
        <taxon>Blautia</taxon>
    </lineage>
</organism>
<reference evidence="1 2" key="1">
    <citation type="journal article" date="2020" name="Cell Host Microbe">
        <title>Functional and Genomic Variation between Human-Derived Isolates of Lachnospiraceae Reveals Inter- and Intra-Species Diversity.</title>
        <authorList>
            <person name="Sorbara M.T."/>
            <person name="Littmann E.R."/>
            <person name="Fontana E."/>
            <person name="Moody T.U."/>
            <person name="Kohout C.E."/>
            <person name="Gjonbalaj M."/>
            <person name="Eaton V."/>
            <person name="Seok R."/>
            <person name="Leiner I.M."/>
            <person name="Pamer E.G."/>
        </authorList>
    </citation>
    <scope>NUCLEOTIDE SEQUENCE [LARGE SCALE GENOMIC DNA]</scope>
    <source>
        <strain evidence="1 2">MSK.15.26</strain>
    </source>
</reference>
<dbReference type="RefSeq" id="WP_173748040.1">
    <property type="nucleotide sequence ID" value="NZ_JAAITA010000003.1"/>
</dbReference>
<keyword evidence="2" id="KW-1185">Reference proteome</keyword>
<protein>
    <submittedName>
        <fullName evidence="1">Uncharacterized protein</fullName>
    </submittedName>
</protein>